<evidence type="ECO:0000313" key="2">
    <source>
        <dbReference type="Proteomes" id="UP000008144"/>
    </source>
</evidence>
<evidence type="ECO:0000313" key="1">
    <source>
        <dbReference type="Ensembl" id="ENSCINP00000034937.1"/>
    </source>
</evidence>
<dbReference type="EMBL" id="EAAA01001219">
    <property type="status" value="NOT_ANNOTATED_CDS"/>
    <property type="molecule type" value="Genomic_DNA"/>
</dbReference>
<reference evidence="1" key="2">
    <citation type="journal article" date="2008" name="Genome Biol.">
        <title>Improved genome assembly and evidence-based global gene model set for the chordate Ciona intestinalis: new insight into intron and operon populations.</title>
        <authorList>
            <person name="Satou Y."/>
            <person name="Mineta K."/>
            <person name="Ogasawara M."/>
            <person name="Sasakura Y."/>
            <person name="Shoguchi E."/>
            <person name="Ueno K."/>
            <person name="Yamada L."/>
            <person name="Matsumoto J."/>
            <person name="Wasserscheid J."/>
            <person name="Dewar K."/>
            <person name="Wiley G.B."/>
            <person name="Macmil S.L."/>
            <person name="Roe B.A."/>
            <person name="Zeller R.W."/>
            <person name="Hastings K.E."/>
            <person name="Lemaire P."/>
            <person name="Lindquist E."/>
            <person name="Endo T."/>
            <person name="Hotta K."/>
            <person name="Inaba K."/>
        </authorList>
    </citation>
    <scope>NUCLEOTIDE SEQUENCE [LARGE SCALE GENOMIC DNA]</scope>
    <source>
        <strain evidence="1">wild type</strain>
    </source>
</reference>
<reference evidence="1" key="3">
    <citation type="submission" date="2025-08" db="UniProtKB">
        <authorList>
            <consortium name="Ensembl"/>
        </authorList>
    </citation>
    <scope>IDENTIFICATION</scope>
</reference>
<dbReference type="HOGENOM" id="CLU_3001567_0_0_1"/>
<name>H2XZ53_CIOIN</name>
<accession>H2XZ53</accession>
<sequence>QYRNITKSIIYELLLNFEHEKCNTQHKPELFKTLPFFSYSMGMAKVKYTVALFMYKS</sequence>
<reference evidence="2" key="1">
    <citation type="journal article" date="2002" name="Science">
        <title>The draft genome of Ciona intestinalis: insights into chordate and vertebrate origins.</title>
        <authorList>
            <person name="Dehal P."/>
            <person name="Satou Y."/>
            <person name="Campbell R.K."/>
            <person name="Chapman J."/>
            <person name="Degnan B."/>
            <person name="De Tomaso A."/>
            <person name="Davidson B."/>
            <person name="Di Gregorio A."/>
            <person name="Gelpke M."/>
            <person name="Goodstein D.M."/>
            <person name="Harafuji N."/>
            <person name="Hastings K.E."/>
            <person name="Ho I."/>
            <person name="Hotta K."/>
            <person name="Huang W."/>
            <person name="Kawashima T."/>
            <person name="Lemaire P."/>
            <person name="Martinez D."/>
            <person name="Meinertzhagen I.A."/>
            <person name="Necula S."/>
            <person name="Nonaka M."/>
            <person name="Putnam N."/>
            <person name="Rash S."/>
            <person name="Saiga H."/>
            <person name="Satake M."/>
            <person name="Terry A."/>
            <person name="Yamada L."/>
            <person name="Wang H.G."/>
            <person name="Awazu S."/>
            <person name="Azumi K."/>
            <person name="Boore J."/>
            <person name="Branno M."/>
            <person name="Chin-Bow S."/>
            <person name="DeSantis R."/>
            <person name="Doyle S."/>
            <person name="Francino P."/>
            <person name="Keys D.N."/>
            <person name="Haga S."/>
            <person name="Hayashi H."/>
            <person name="Hino K."/>
            <person name="Imai K.S."/>
            <person name="Inaba K."/>
            <person name="Kano S."/>
            <person name="Kobayashi K."/>
            <person name="Kobayashi M."/>
            <person name="Lee B.I."/>
            <person name="Makabe K.W."/>
            <person name="Manohar C."/>
            <person name="Matassi G."/>
            <person name="Medina M."/>
            <person name="Mochizuki Y."/>
            <person name="Mount S."/>
            <person name="Morishita T."/>
            <person name="Miura S."/>
            <person name="Nakayama A."/>
            <person name="Nishizaka S."/>
            <person name="Nomoto H."/>
            <person name="Ohta F."/>
            <person name="Oishi K."/>
            <person name="Rigoutsos I."/>
            <person name="Sano M."/>
            <person name="Sasaki A."/>
            <person name="Sasakura Y."/>
            <person name="Shoguchi E."/>
            <person name="Shin-i T."/>
            <person name="Spagnuolo A."/>
            <person name="Stainier D."/>
            <person name="Suzuki M.M."/>
            <person name="Tassy O."/>
            <person name="Takatori N."/>
            <person name="Tokuoka M."/>
            <person name="Yagi K."/>
            <person name="Yoshizaki F."/>
            <person name="Wada S."/>
            <person name="Zhang C."/>
            <person name="Hyatt P.D."/>
            <person name="Larimer F."/>
            <person name="Detter C."/>
            <person name="Doggett N."/>
            <person name="Glavina T."/>
            <person name="Hawkins T."/>
            <person name="Richardson P."/>
            <person name="Lucas S."/>
            <person name="Kohara Y."/>
            <person name="Levine M."/>
            <person name="Satoh N."/>
            <person name="Rokhsar D.S."/>
        </authorList>
    </citation>
    <scope>NUCLEOTIDE SEQUENCE [LARGE SCALE GENOMIC DNA]</scope>
</reference>
<dbReference type="Ensembl" id="ENSCINT00000030438.1">
    <property type="protein sequence ID" value="ENSCINP00000034937.1"/>
    <property type="gene ID" value="ENSCING00000024082.1"/>
</dbReference>
<protein>
    <submittedName>
        <fullName evidence="1">Uncharacterized protein</fullName>
    </submittedName>
</protein>
<keyword evidence="2" id="KW-1185">Reference proteome</keyword>
<organism evidence="1 2">
    <name type="scientific">Ciona intestinalis</name>
    <name type="common">Transparent sea squirt</name>
    <name type="synonym">Ascidia intestinalis</name>
    <dbReference type="NCBI Taxonomy" id="7719"/>
    <lineage>
        <taxon>Eukaryota</taxon>
        <taxon>Metazoa</taxon>
        <taxon>Chordata</taxon>
        <taxon>Tunicata</taxon>
        <taxon>Ascidiacea</taxon>
        <taxon>Phlebobranchia</taxon>
        <taxon>Cionidae</taxon>
        <taxon>Ciona</taxon>
    </lineage>
</organism>
<dbReference type="InParanoid" id="H2XZ53"/>
<proteinExistence type="predicted"/>
<dbReference type="AlphaFoldDB" id="H2XZ53"/>
<dbReference type="Proteomes" id="UP000008144">
    <property type="component" value="Chromosome 14"/>
</dbReference>
<reference evidence="1" key="4">
    <citation type="submission" date="2025-09" db="UniProtKB">
        <authorList>
            <consortium name="Ensembl"/>
        </authorList>
    </citation>
    <scope>IDENTIFICATION</scope>
</reference>